<proteinExistence type="inferred from homology"/>
<evidence type="ECO:0000313" key="7">
    <source>
        <dbReference type="Proteomes" id="UP000717585"/>
    </source>
</evidence>
<dbReference type="Pfam" id="PF00149">
    <property type="entry name" value="Metallophos"/>
    <property type="match status" value="1"/>
</dbReference>
<dbReference type="AlphaFoldDB" id="A0A8J6DZX5"/>
<accession>A0A8J6DZX5</accession>
<evidence type="ECO:0000256" key="2">
    <source>
        <dbReference type="ARBA" id="ARBA00022801"/>
    </source>
</evidence>
<dbReference type="InterPro" id="IPR029052">
    <property type="entry name" value="Metallo-depent_PP-like"/>
</dbReference>
<comment type="caution">
    <text evidence="6">The sequence shown here is derived from an EMBL/GenBank/DDBJ whole genome shotgun (WGS) entry which is preliminary data.</text>
</comment>
<evidence type="ECO:0000313" key="6">
    <source>
        <dbReference type="EMBL" id="KAG9391031.1"/>
    </source>
</evidence>
<dbReference type="GO" id="GO:0046872">
    <property type="term" value="F:metal ion binding"/>
    <property type="evidence" value="ECO:0007669"/>
    <property type="project" value="UniProtKB-KW"/>
</dbReference>
<dbReference type="SUPFAM" id="SSF56300">
    <property type="entry name" value="Metallo-dependent phosphatases"/>
    <property type="match status" value="1"/>
</dbReference>
<dbReference type="GO" id="GO:0004722">
    <property type="term" value="F:protein serine/threonine phosphatase activity"/>
    <property type="evidence" value="ECO:0007669"/>
    <property type="project" value="UniProtKB-EC"/>
</dbReference>
<dbReference type="OrthoDB" id="1930084at2759"/>
<evidence type="ECO:0000256" key="3">
    <source>
        <dbReference type="ARBA" id="ARBA00023211"/>
    </source>
</evidence>
<gene>
    <name evidence="6" type="ORF">J8273_7305</name>
</gene>
<comment type="similarity">
    <text evidence="4">Belongs to the PPP phosphatase family.</text>
</comment>
<comment type="catalytic activity">
    <reaction evidence="4">
        <text>O-phospho-L-threonyl-[protein] + H2O = L-threonyl-[protein] + phosphate</text>
        <dbReference type="Rhea" id="RHEA:47004"/>
        <dbReference type="Rhea" id="RHEA-COMP:11060"/>
        <dbReference type="Rhea" id="RHEA-COMP:11605"/>
        <dbReference type="ChEBI" id="CHEBI:15377"/>
        <dbReference type="ChEBI" id="CHEBI:30013"/>
        <dbReference type="ChEBI" id="CHEBI:43474"/>
        <dbReference type="ChEBI" id="CHEBI:61977"/>
        <dbReference type="EC" id="3.1.3.16"/>
    </reaction>
</comment>
<dbReference type="Proteomes" id="UP000717585">
    <property type="component" value="Unassembled WGS sequence"/>
</dbReference>
<dbReference type="PRINTS" id="PR00114">
    <property type="entry name" value="STPHPHTASE"/>
</dbReference>
<dbReference type="SMART" id="SM00156">
    <property type="entry name" value="PP2Ac"/>
    <property type="match status" value="1"/>
</dbReference>
<dbReference type="EMBL" id="JAHDYR010000062">
    <property type="protein sequence ID" value="KAG9391031.1"/>
    <property type="molecule type" value="Genomic_DNA"/>
</dbReference>
<dbReference type="InterPro" id="IPR004843">
    <property type="entry name" value="Calcineurin-like_PHP"/>
</dbReference>
<organism evidence="6 7">
    <name type="scientific">Carpediemonas membranifera</name>
    <dbReference type="NCBI Taxonomy" id="201153"/>
    <lineage>
        <taxon>Eukaryota</taxon>
        <taxon>Metamonada</taxon>
        <taxon>Carpediemonas-like organisms</taxon>
        <taxon>Carpediemonas</taxon>
    </lineage>
</organism>
<dbReference type="InterPro" id="IPR047129">
    <property type="entry name" value="PPA2-like"/>
</dbReference>
<keyword evidence="1" id="KW-0479">Metal-binding</keyword>
<dbReference type="EC" id="3.1.3.16" evidence="4"/>
<evidence type="ECO:0000259" key="5">
    <source>
        <dbReference type="PROSITE" id="PS00125"/>
    </source>
</evidence>
<keyword evidence="3" id="KW-0464">Manganese</keyword>
<dbReference type="InterPro" id="IPR006186">
    <property type="entry name" value="Ser/Thr-sp_prot-phosphatase"/>
</dbReference>
<reference evidence="6" key="1">
    <citation type="submission" date="2021-05" db="EMBL/GenBank/DDBJ databases">
        <title>A free-living protist that lacks canonical eukaryotic 1 DNA replication and segregation systems.</title>
        <authorList>
            <person name="Salas-Leiva D.E."/>
            <person name="Tromer E.C."/>
            <person name="Curtis B.A."/>
            <person name="Jerlstrom-Hultqvist J."/>
            <person name="Kolisko M."/>
            <person name="Yi Z."/>
            <person name="Salas-Leiva J.S."/>
            <person name="Gallot-Lavallee L."/>
            <person name="Kops G.J.P.L."/>
            <person name="Archibald J.M."/>
            <person name="Simpson A.G.B."/>
            <person name="Roger A.J."/>
        </authorList>
    </citation>
    <scope>NUCLEOTIDE SEQUENCE</scope>
    <source>
        <strain evidence="6">BICM</strain>
    </source>
</reference>
<keyword evidence="7" id="KW-1185">Reference proteome</keyword>
<protein>
    <recommendedName>
        <fullName evidence="4">Serine/threonine-protein phosphatase</fullName>
        <ecNumber evidence="4">3.1.3.16</ecNumber>
    </recommendedName>
</protein>
<dbReference type="PROSITE" id="PS00125">
    <property type="entry name" value="SER_THR_PHOSPHATASE"/>
    <property type="match status" value="1"/>
</dbReference>
<evidence type="ECO:0000256" key="4">
    <source>
        <dbReference type="RuleBase" id="RU004273"/>
    </source>
</evidence>
<evidence type="ECO:0000256" key="1">
    <source>
        <dbReference type="ARBA" id="ARBA00022723"/>
    </source>
</evidence>
<feature type="domain" description="Serine/threonine specific protein phosphatases" evidence="5">
    <location>
        <begin position="131"/>
        <end position="136"/>
    </location>
</feature>
<name>A0A8J6DZX5_9EUKA</name>
<dbReference type="PANTHER" id="PTHR45619">
    <property type="entry name" value="SERINE/THREONINE-PROTEIN PHOSPHATASE PP2A-RELATED"/>
    <property type="match status" value="1"/>
</dbReference>
<keyword evidence="2 4" id="KW-0378">Hydrolase</keyword>
<dbReference type="Gene3D" id="3.60.21.10">
    <property type="match status" value="1"/>
</dbReference>
<sequence length="327" mass="37138">MSTAEAISAGMRPPANTVTSTTGTKSLEKWEEMMLKCENLSEDAVRILNELARDIWVKDKNLIRLSSPISVCGDLHGQFFDLLELFRVGGYVPYTSYLFLGDYVDRGYYSVETFMYLVLKKVMYPDRIHLIRGNHESRSISRNYGFYEECIRRQTVAAWRMCCTSFDYLPVTAIIDDTIFCTHGGLSPSLPAVDNIDEFDRMVEVPDYGPMCDLLWSDPDSIEGWGVNSRGAGYVFGAHVTEEFLRVNNLSFIARAHQLVMEGYNYWFNNKLATVWSAPNYTYHAGNVASIMQISGLQEHTFRLFSEAPAGERKIPAMCASVPDYFL</sequence>